<dbReference type="EMBL" id="AKWM02000041">
    <property type="protein sequence ID" value="EKR99953.1"/>
    <property type="molecule type" value="Genomic_DNA"/>
</dbReference>
<dbReference type="Proteomes" id="UP000001343">
    <property type="component" value="Unassembled WGS sequence"/>
</dbReference>
<name>A0AA87MPC2_9LEPT</name>
<reference evidence="1 2" key="1">
    <citation type="journal article" date="2014" name="Int. J. Syst. Evol. Microbiol.">
        <title>Leptospira mayottensis sp. nov., a pathogenic species of the genus Leptospira isolated from humans.</title>
        <authorList>
            <person name="Bourhy P."/>
            <person name="Collet L."/>
            <person name="Brisse S."/>
            <person name="Picardeau M."/>
        </authorList>
    </citation>
    <scope>NUCLEOTIDE SEQUENCE [LARGE SCALE GENOMIC DNA]</scope>
    <source>
        <strain evidence="1 2">200901122</strain>
    </source>
</reference>
<dbReference type="AlphaFoldDB" id="A0AA87MPC2"/>
<proteinExistence type="predicted"/>
<organism evidence="1 2">
    <name type="scientific">Leptospira mayottensis 200901122</name>
    <dbReference type="NCBI Taxonomy" id="1193010"/>
    <lineage>
        <taxon>Bacteria</taxon>
        <taxon>Pseudomonadati</taxon>
        <taxon>Spirochaetota</taxon>
        <taxon>Spirochaetia</taxon>
        <taxon>Leptospirales</taxon>
        <taxon>Leptospiraceae</taxon>
        <taxon>Leptospira</taxon>
    </lineage>
</organism>
<evidence type="ECO:0000313" key="2">
    <source>
        <dbReference type="Proteomes" id="UP000001343"/>
    </source>
</evidence>
<evidence type="ECO:0000313" key="1">
    <source>
        <dbReference type="EMBL" id="EKR99953.1"/>
    </source>
</evidence>
<protein>
    <submittedName>
        <fullName evidence="1">Uncharacterized protein</fullName>
    </submittedName>
</protein>
<sequence length="155" mass="18550">MNSEKIKRLIINSEVVHEGKFWRRGRKLSQRLKQIVIESQLNLKDIAFKYSQSSCEGHLENVFPLYREHLADVIKGTRNTVRYVKAIEESWKLPIETIRFIYREDKEAERKSEKLDPDSLRDFINWYREILHSQKEIPNDPQIQNQNQNARELAV</sequence>
<dbReference type="RefSeq" id="WP_002763158.1">
    <property type="nucleotide sequence ID" value="NZ_AKWM02000041.1"/>
</dbReference>
<comment type="caution">
    <text evidence="1">The sequence shown here is derived from an EMBL/GenBank/DDBJ whole genome shotgun (WGS) entry which is preliminary data.</text>
</comment>
<accession>A0AA87MPC2</accession>
<gene>
    <name evidence="1" type="ORF">LEP1GSC125_3127</name>
</gene>